<dbReference type="PANTHER" id="PTHR36819">
    <property type="entry name" value="REGULATOR OF PHOSPHOLIPASE D SRF1"/>
    <property type="match status" value="1"/>
</dbReference>
<dbReference type="GO" id="GO:0000324">
    <property type="term" value="C:fungal-type vacuole"/>
    <property type="evidence" value="ECO:0007669"/>
    <property type="project" value="TreeGrafter"/>
</dbReference>
<dbReference type="EMBL" id="OX365899">
    <property type="protein sequence ID" value="CAI4057381.1"/>
    <property type="molecule type" value="Genomic_DNA"/>
</dbReference>
<sequence length="442" mass="50314">MEDTHSSKEVYSNTSSATSSRITDQNHIDSNLDLEKNETVRGSGSLESLRNAKIRIPKRSDGSPLDYPKLNTYTFVPTTVPPYVLEAQFDKLRLHGKGPVDGNVSDDKSFPKEFKWGQFASEIGCHSAYTKDQNDNHSHILKPSAHDNYSLASSTSSKNAARREILGDMSSEWGGEERLEDVLHSEIGVNLEFKTTEERKEWLQYIEKVKEFYYSDKKKNSPESPDSAHNKSYKSDWVNELNKEREKWRRLKQRKLQQWRPPMTSLLLDNQYLILGLRILTGILSCVSLALAIKIFQNSRSNNTINESRIGQQPSTIMAICVNAIAIAYIIYIAHDEFAGKPVGLRNPVSKLKLILLDLLFIIFSSANLALAFNTRFDKEWVCTSIRRSNGSTYGYPKIPRICRKQEALSAFLFVALFMWVITFSISIVRVVEKVSSITNRN</sequence>
<reference evidence="1" key="1">
    <citation type="submission" date="2022-10" db="EMBL/GenBank/DDBJ databases">
        <authorList>
            <person name="Byrne P K."/>
        </authorList>
    </citation>
    <scope>NUCLEOTIDE SEQUENCE</scope>
    <source>
        <strain evidence="1">IFO1802</strain>
    </source>
</reference>
<dbReference type="OrthoDB" id="2589563at2759"/>
<dbReference type="GO" id="GO:0071944">
    <property type="term" value="C:cell periphery"/>
    <property type="evidence" value="ECO:0007669"/>
    <property type="project" value="TreeGrafter"/>
</dbReference>
<organism evidence="1 2">
    <name type="scientific">Saccharomyces kudriavzevii (strain ATCC MYA-4449 / AS 2.2408 / CBS 8840 / NBRC 1802 / NCYC 2889)</name>
    <name type="common">Yeast</name>
    <dbReference type="NCBI Taxonomy" id="226230"/>
    <lineage>
        <taxon>Eukaryota</taxon>
        <taxon>Fungi</taxon>
        <taxon>Dikarya</taxon>
        <taxon>Ascomycota</taxon>
        <taxon>Saccharomycotina</taxon>
        <taxon>Saccharomycetes</taxon>
        <taxon>Saccharomycetales</taxon>
        <taxon>Saccharomycetaceae</taxon>
        <taxon>Saccharomyces</taxon>
    </lineage>
</organism>
<keyword evidence="2" id="KW-1185">Reference proteome</keyword>
<gene>
    <name evidence="1" type="primary">SKDI04G1120</name>
    <name evidence="1" type="ORF">SKDI_04G1120</name>
</gene>
<dbReference type="Proteomes" id="UP001162087">
    <property type="component" value="Chromosome 4"/>
</dbReference>
<protein>
    <submittedName>
        <fullName evidence="1">Uncharacterized protein</fullName>
    </submittedName>
</protein>
<evidence type="ECO:0000313" key="1">
    <source>
        <dbReference type="EMBL" id="CAI4057381.1"/>
    </source>
</evidence>
<dbReference type="InterPro" id="IPR037737">
    <property type="entry name" value="Srf1"/>
</dbReference>
<evidence type="ECO:0000313" key="2">
    <source>
        <dbReference type="Proteomes" id="UP001162087"/>
    </source>
</evidence>
<name>A0AA35JDQ5_SACK1</name>
<accession>A0AA35JDQ5</accession>
<dbReference type="PANTHER" id="PTHR36819:SF1">
    <property type="entry name" value="REGULATOR OF PHOSPHOLIPASE D SRF1"/>
    <property type="match status" value="1"/>
</dbReference>
<proteinExistence type="predicted"/>